<dbReference type="InterPro" id="IPR006095">
    <property type="entry name" value="Glu/Leu/Phe/Val/Trp_DH"/>
</dbReference>
<keyword evidence="3 4" id="KW-0560">Oxidoreductase</keyword>
<dbReference type="InterPro" id="IPR036291">
    <property type="entry name" value="NAD(P)-bd_dom_sf"/>
</dbReference>
<dbReference type="SMART" id="SM00839">
    <property type="entry name" value="ELFV_dehydrog"/>
    <property type="match status" value="1"/>
</dbReference>
<reference evidence="7 8" key="1">
    <citation type="submission" date="2023-07" db="EMBL/GenBank/DDBJ databases">
        <title>Genomic Encyclopedia of Type Strains, Phase IV (KMG-IV): sequencing the most valuable type-strain genomes for metagenomic binning, comparative biology and taxonomic classification.</title>
        <authorList>
            <person name="Goeker M."/>
        </authorList>
    </citation>
    <scope>NUCLEOTIDE SEQUENCE [LARGE SCALE GENOMIC DNA]</scope>
    <source>
        <strain evidence="7 8">DSM 19154</strain>
    </source>
</reference>
<evidence type="ECO:0000256" key="1">
    <source>
        <dbReference type="ARBA" id="ARBA00006382"/>
    </source>
</evidence>
<comment type="similarity">
    <text evidence="1 4 5">Belongs to the Glu/Leu/Phe/Val dehydrogenases family.</text>
</comment>
<dbReference type="Proteomes" id="UP001225034">
    <property type="component" value="Unassembled WGS sequence"/>
</dbReference>
<evidence type="ECO:0000256" key="4">
    <source>
        <dbReference type="PIRNR" id="PIRNR000185"/>
    </source>
</evidence>
<evidence type="ECO:0000256" key="2">
    <source>
        <dbReference type="ARBA" id="ARBA00012896"/>
    </source>
</evidence>
<dbReference type="Gene3D" id="3.40.50.720">
    <property type="entry name" value="NAD(P)-binding Rossmann-like Domain"/>
    <property type="match status" value="1"/>
</dbReference>
<proteinExistence type="inferred from homology"/>
<dbReference type="CDD" id="cd01076">
    <property type="entry name" value="NAD_bind_1_Glu_DH"/>
    <property type="match status" value="1"/>
</dbReference>
<sequence length="417" mass="45960">MPKEKQHTAYDHVRAQIKEATDILSTEPIISDMLNHPKRVVQVTFPVEMDDGTSRLFEGYRSQHSDALGPYKGGLRFHPEVDIDETKALSMWMSFKCALVQIPQGGGKGGVVCDTKELSEREVRRLSRAFMEAIQDVVGPNQDVMAPDVNTDASIMGYMMDTYSKSKGELVPGIITGKPTILGGSEGRSSATAQGAVYIIERFLKDQDKKFEDTTVAIQGFGNGGQIAARLLYDLGCKVIAISDSKTALYHQEGLDIPKAQQAKEDGDLASYGESEVLSQTDDLLYLKTDLFVPSALDGVIHKENASDIQANIIVELANGPTTPEAEKILLQNNKLVIPDILANSGGVIVSYLESVQNHMNYYWSEEEVLAQLKARILHSYDLVIQHAEEYKTSYRTAAMIAAINRLEEGIKSRGWT</sequence>
<dbReference type="PANTHER" id="PTHR11606:SF13">
    <property type="entry name" value="GLUTAMATE DEHYDROGENASE 1, MITOCHONDRIAL"/>
    <property type="match status" value="1"/>
</dbReference>
<organism evidence="7 8">
    <name type="scientific">Alkalicoccobacillus murimartini</name>
    <dbReference type="NCBI Taxonomy" id="171685"/>
    <lineage>
        <taxon>Bacteria</taxon>
        <taxon>Bacillati</taxon>
        <taxon>Bacillota</taxon>
        <taxon>Bacilli</taxon>
        <taxon>Bacillales</taxon>
        <taxon>Bacillaceae</taxon>
        <taxon>Alkalicoccobacillus</taxon>
    </lineage>
</organism>
<gene>
    <name evidence="7" type="ORF">J2S05_003312</name>
</gene>
<accession>A0ABT9YLX3</accession>
<dbReference type="PRINTS" id="PR00082">
    <property type="entry name" value="GLFDHDRGNASE"/>
</dbReference>
<dbReference type="Gene3D" id="3.40.50.10860">
    <property type="entry name" value="Leucine Dehydrogenase, chain A, domain 1"/>
    <property type="match status" value="1"/>
</dbReference>
<dbReference type="Pfam" id="PF00208">
    <property type="entry name" value="ELFV_dehydrog"/>
    <property type="match status" value="1"/>
</dbReference>
<feature type="domain" description="Glutamate/phenylalanine/leucine/valine/L-tryptophan dehydrogenase C-terminal" evidence="6">
    <location>
        <begin position="185"/>
        <end position="415"/>
    </location>
</feature>
<evidence type="ECO:0000256" key="5">
    <source>
        <dbReference type="RuleBase" id="RU004417"/>
    </source>
</evidence>
<dbReference type="PANTHER" id="PTHR11606">
    <property type="entry name" value="GLUTAMATE DEHYDROGENASE"/>
    <property type="match status" value="1"/>
</dbReference>
<dbReference type="SUPFAM" id="SSF51735">
    <property type="entry name" value="NAD(P)-binding Rossmann-fold domains"/>
    <property type="match status" value="1"/>
</dbReference>
<evidence type="ECO:0000256" key="3">
    <source>
        <dbReference type="ARBA" id="ARBA00023002"/>
    </source>
</evidence>
<protein>
    <recommendedName>
        <fullName evidence="2 4">Glutamate dehydrogenase</fullName>
    </recommendedName>
</protein>
<evidence type="ECO:0000259" key="6">
    <source>
        <dbReference type="SMART" id="SM00839"/>
    </source>
</evidence>
<dbReference type="EMBL" id="JAUSUA010000005">
    <property type="protein sequence ID" value="MDQ0208501.1"/>
    <property type="molecule type" value="Genomic_DNA"/>
</dbReference>
<dbReference type="GO" id="GO:0004352">
    <property type="term" value="F:glutamate dehydrogenase (NAD+) activity"/>
    <property type="evidence" value="ECO:0007669"/>
    <property type="project" value="UniProtKB-EC"/>
</dbReference>
<name>A0ABT9YLX3_9BACI</name>
<dbReference type="PIRSF" id="PIRSF000185">
    <property type="entry name" value="Glu_DH"/>
    <property type="match status" value="1"/>
</dbReference>
<dbReference type="InterPro" id="IPR033922">
    <property type="entry name" value="NAD_bind_Glu_DH"/>
</dbReference>
<dbReference type="InterPro" id="IPR006096">
    <property type="entry name" value="Glu/Leu/Phe/Val/Trp_DH_C"/>
</dbReference>
<evidence type="ECO:0000313" key="8">
    <source>
        <dbReference type="Proteomes" id="UP001225034"/>
    </source>
</evidence>
<keyword evidence="8" id="KW-1185">Reference proteome</keyword>
<dbReference type="RefSeq" id="WP_306984596.1">
    <property type="nucleotide sequence ID" value="NZ_JAUSUA010000005.1"/>
</dbReference>
<evidence type="ECO:0000313" key="7">
    <source>
        <dbReference type="EMBL" id="MDQ0208501.1"/>
    </source>
</evidence>
<dbReference type="InterPro" id="IPR046346">
    <property type="entry name" value="Aminoacid_DH-like_N_sf"/>
</dbReference>
<dbReference type="SUPFAM" id="SSF53223">
    <property type="entry name" value="Aminoacid dehydrogenase-like, N-terminal domain"/>
    <property type="match status" value="1"/>
</dbReference>
<dbReference type="InterPro" id="IPR014362">
    <property type="entry name" value="Glu_DH"/>
</dbReference>
<dbReference type="InterPro" id="IPR006097">
    <property type="entry name" value="Glu/Leu/Phe/Val/Trp_DH_dimer"/>
</dbReference>
<comment type="caution">
    <text evidence="7">The sequence shown here is derived from an EMBL/GenBank/DDBJ whole genome shotgun (WGS) entry which is preliminary data.</text>
</comment>
<dbReference type="Pfam" id="PF02812">
    <property type="entry name" value="ELFV_dehydrog_N"/>
    <property type="match status" value="1"/>
</dbReference>